<dbReference type="PROSITE" id="PS50042">
    <property type="entry name" value="CNMP_BINDING_3"/>
    <property type="match status" value="1"/>
</dbReference>
<dbReference type="CDD" id="cd00038">
    <property type="entry name" value="CAP_ED"/>
    <property type="match status" value="1"/>
</dbReference>
<dbReference type="InterPro" id="IPR018490">
    <property type="entry name" value="cNMP-bd_dom_sf"/>
</dbReference>
<evidence type="ECO:0000259" key="4">
    <source>
        <dbReference type="PROSITE" id="PS50042"/>
    </source>
</evidence>
<dbReference type="GO" id="GO:0003677">
    <property type="term" value="F:DNA binding"/>
    <property type="evidence" value="ECO:0007669"/>
    <property type="project" value="UniProtKB-KW"/>
</dbReference>
<dbReference type="GO" id="GO:0005829">
    <property type="term" value="C:cytosol"/>
    <property type="evidence" value="ECO:0007669"/>
    <property type="project" value="TreeGrafter"/>
</dbReference>
<dbReference type="PROSITE" id="PS51063">
    <property type="entry name" value="HTH_CRP_2"/>
    <property type="match status" value="1"/>
</dbReference>
<dbReference type="GO" id="GO:0003700">
    <property type="term" value="F:DNA-binding transcription factor activity"/>
    <property type="evidence" value="ECO:0007669"/>
    <property type="project" value="TreeGrafter"/>
</dbReference>
<dbReference type="PANTHER" id="PTHR24567">
    <property type="entry name" value="CRP FAMILY TRANSCRIPTIONAL REGULATORY PROTEIN"/>
    <property type="match status" value="1"/>
</dbReference>
<sequence length="218" mass="23357">MNFRGLVPEEAWADLVQRGQRRQYRRGAVLLGQGETATAVIALTDGIVKVAQSARSGERVPLALRGAGEVLGEMGALLDHRRSATVTAVTACTGYVLPAHAFRGYLARHRLEGAVYRLAVERMQENENLHAALIRLSPRARVARVVGHLAAEVGTPDADGAVSVQLGMDREELAVMAAMSRSSVMAVLRDFHATGVLTLGRGRLVVNDSVALAELSEE</sequence>
<dbReference type="SUPFAM" id="SSF46785">
    <property type="entry name" value="Winged helix' DNA-binding domain"/>
    <property type="match status" value="1"/>
</dbReference>
<dbReference type="AlphaFoldDB" id="A0A939FNR2"/>
<dbReference type="InterPro" id="IPR012318">
    <property type="entry name" value="HTH_CRP"/>
</dbReference>
<evidence type="ECO:0000313" key="6">
    <source>
        <dbReference type="EMBL" id="MBO0654519.1"/>
    </source>
</evidence>
<dbReference type="SMART" id="SM00100">
    <property type="entry name" value="cNMP"/>
    <property type="match status" value="1"/>
</dbReference>
<evidence type="ECO:0000256" key="2">
    <source>
        <dbReference type="ARBA" id="ARBA00023125"/>
    </source>
</evidence>
<dbReference type="InterPro" id="IPR000595">
    <property type="entry name" value="cNMP-bd_dom"/>
</dbReference>
<dbReference type="InterPro" id="IPR050397">
    <property type="entry name" value="Env_Response_Regulators"/>
</dbReference>
<dbReference type="InterPro" id="IPR036390">
    <property type="entry name" value="WH_DNA-bd_sf"/>
</dbReference>
<keyword evidence="7" id="KW-1185">Reference proteome</keyword>
<dbReference type="Gene3D" id="2.60.120.10">
    <property type="entry name" value="Jelly Rolls"/>
    <property type="match status" value="1"/>
</dbReference>
<gene>
    <name evidence="6" type="ORF">J1792_17540</name>
</gene>
<dbReference type="PANTHER" id="PTHR24567:SF74">
    <property type="entry name" value="HTH-TYPE TRANSCRIPTIONAL REGULATOR ARCR"/>
    <property type="match status" value="1"/>
</dbReference>
<dbReference type="RefSeq" id="WP_086572645.1">
    <property type="nucleotide sequence ID" value="NZ_JAFMOF010000002.1"/>
</dbReference>
<comment type="caution">
    <text evidence="6">The sequence shown here is derived from an EMBL/GenBank/DDBJ whole genome shotgun (WGS) entry which is preliminary data.</text>
</comment>
<keyword evidence="2" id="KW-0238">DNA-binding</keyword>
<accession>A0A939FNR2</accession>
<evidence type="ECO:0000256" key="3">
    <source>
        <dbReference type="ARBA" id="ARBA00023163"/>
    </source>
</evidence>
<evidence type="ECO:0000313" key="7">
    <source>
        <dbReference type="Proteomes" id="UP000664781"/>
    </source>
</evidence>
<keyword evidence="3" id="KW-0804">Transcription</keyword>
<dbReference type="Pfam" id="PF00027">
    <property type="entry name" value="cNMP_binding"/>
    <property type="match status" value="1"/>
</dbReference>
<feature type="domain" description="Cyclic nucleotide-binding" evidence="4">
    <location>
        <begin position="3"/>
        <end position="106"/>
    </location>
</feature>
<name>A0A939FNR2_9ACTN</name>
<reference evidence="6" key="1">
    <citation type="submission" date="2021-03" db="EMBL/GenBank/DDBJ databases">
        <title>Streptomyces strains.</title>
        <authorList>
            <person name="Lund M.B."/>
            <person name="Toerring T."/>
        </authorList>
    </citation>
    <scope>NUCLEOTIDE SEQUENCE</scope>
    <source>
        <strain evidence="6">JCM 4242</strain>
    </source>
</reference>
<dbReference type="SUPFAM" id="SSF51206">
    <property type="entry name" value="cAMP-binding domain-like"/>
    <property type="match status" value="1"/>
</dbReference>
<evidence type="ECO:0000256" key="1">
    <source>
        <dbReference type="ARBA" id="ARBA00023015"/>
    </source>
</evidence>
<dbReference type="InterPro" id="IPR014710">
    <property type="entry name" value="RmlC-like_jellyroll"/>
</dbReference>
<proteinExistence type="predicted"/>
<keyword evidence="1" id="KW-0805">Transcription regulation</keyword>
<feature type="domain" description="HTH crp-type" evidence="5">
    <location>
        <begin position="136"/>
        <end position="210"/>
    </location>
</feature>
<dbReference type="Proteomes" id="UP000664781">
    <property type="component" value="Unassembled WGS sequence"/>
</dbReference>
<protein>
    <submittedName>
        <fullName evidence="6">Crp/Fnr family transcriptional regulator</fullName>
    </submittedName>
</protein>
<evidence type="ECO:0000259" key="5">
    <source>
        <dbReference type="PROSITE" id="PS51063"/>
    </source>
</evidence>
<dbReference type="Pfam" id="PF13545">
    <property type="entry name" value="HTH_Crp_2"/>
    <property type="match status" value="1"/>
</dbReference>
<dbReference type="EMBL" id="JAFMOF010000002">
    <property type="protein sequence ID" value="MBO0654519.1"/>
    <property type="molecule type" value="Genomic_DNA"/>
</dbReference>
<organism evidence="6 7">
    <name type="scientific">Streptomyces triculaminicus</name>
    <dbReference type="NCBI Taxonomy" id="2816232"/>
    <lineage>
        <taxon>Bacteria</taxon>
        <taxon>Bacillati</taxon>
        <taxon>Actinomycetota</taxon>
        <taxon>Actinomycetes</taxon>
        <taxon>Kitasatosporales</taxon>
        <taxon>Streptomycetaceae</taxon>
        <taxon>Streptomyces</taxon>
    </lineage>
</organism>